<comment type="caution">
    <text evidence="1">The sequence shown here is derived from an EMBL/GenBank/DDBJ whole genome shotgun (WGS) entry which is preliminary data.</text>
</comment>
<gene>
    <name evidence="1" type="ORF">HNW77_06440</name>
</gene>
<dbReference type="EMBL" id="JABJWC010000011">
    <property type="protein sequence ID" value="NPC66032.1"/>
    <property type="molecule type" value="Genomic_DNA"/>
</dbReference>
<evidence type="ECO:0000313" key="1">
    <source>
        <dbReference type="EMBL" id="NPC66032.1"/>
    </source>
</evidence>
<accession>A0ABX2AEE7</accession>
<dbReference type="Proteomes" id="UP000623090">
    <property type="component" value="Unassembled WGS sequence"/>
</dbReference>
<keyword evidence="2" id="KW-1185">Reference proteome</keyword>
<protein>
    <submittedName>
        <fullName evidence="1">Uncharacterized protein</fullName>
    </submittedName>
</protein>
<reference evidence="1 2" key="1">
    <citation type="journal article" date="2020" name="Microorganisms">
        <title>Description of Komagataeibacter melaceti sp. nov. and Komagataeibacter melomenusus sp. nov. Isolated from Apple Cider Vinegar.</title>
        <authorList>
            <person name="Maric L."/>
            <person name="Cleenwerck I."/>
            <person name="Accetto T."/>
            <person name="Vandamme P."/>
            <person name="Trcek J."/>
        </authorList>
    </citation>
    <scope>NUCLEOTIDE SEQUENCE [LARGE SCALE GENOMIC DNA]</scope>
    <source>
        <strain evidence="1 2">AV436</strain>
    </source>
</reference>
<evidence type="ECO:0000313" key="2">
    <source>
        <dbReference type="Proteomes" id="UP000623090"/>
    </source>
</evidence>
<sequence length="119" mass="13625">MPWTTTSGPHPMRMYEFTAEEIMILDAAGYVFENPEIWDHDPYRAEDALMEAIPIYYRLLGETIGNLTARGATFFSVIRDFLAEAVPDQYRYPGPIPTEAENKAMARIVKTVRHKVSLQ</sequence>
<proteinExistence type="predicted"/>
<name>A0ABX2AEE7_9PROT</name>
<dbReference type="RefSeq" id="WP_172156194.1">
    <property type="nucleotide sequence ID" value="NZ_JABJWC010000011.1"/>
</dbReference>
<organism evidence="1 2">
    <name type="scientific">Komagataeibacter melomenusus</name>
    <dbReference type="NCBI Taxonomy" id="2766578"/>
    <lineage>
        <taxon>Bacteria</taxon>
        <taxon>Pseudomonadati</taxon>
        <taxon>Pseudomonadota</taxon>
        <taxon>Alphaproteobacteria</taxon>
        <taxon>Acetobacterales</taxon>
        <taxon>Acetobacteraceae</taxon>
        <taxon>Komagataeibacter</taxon>
    </lineage>
</organism>